<gene>
    <name evidence="1" type="ORF">Taro_041252</name>
</gene>
<accession>A0A843WVB0</accession>
<name>A0A843WVB0_COLES</name>
<proteinExistence type="predicted"/>
<dbReference type="EMBL" id="NMUH01004111">
    <property type="protein sequence ID" value="MQM08395.1"/>
    <property type="molecule type" value="Genomic_DNA"/>
</dbReference>
<sequence length="222" mass="23839">MAALSRSSGEAEVGARLASRGRGRHVPLLAARGSDLVAVVVTTFPSVIRCPCLHSGCSLAVSSFRGHYWSGLVWTRAFGVSALVIYRFRSLVLGCQSMVAPACVVSRPRSVSGVRGDSACGPSTLWRCAEGCFHLVPNSVGFCESRVYVTTLVGGRDIALSCCSGRRGTGNPYWALFARLTPYFLQLGARHRGSSMPDGLRWQLWRRVLLAAVRVSVVSSCT</sequence>
<dbReference type="Proteomes" id="UP000652761">
    <property type="component" value="Unassembled WGS sequence"/>
</dbReference>
<evidence type="ECO:0000313" key="1">
    <source>
        <dbReference type="EMBL" id="MQM08395.1"/>
    </source>
</evidence>
<dbReference type="AlphaFoldDB" id="A0A843WVB0"/>
<organism evidence="1 2">
    <name type="scientific">Colocasia esculenta</name>
    <name type="common">Wild taro</name>
    <name type="synonym">Arum esculentum</name>
    <dbReference type="NCBI Taxonomy" id="4460"/>
    <lineage>
        <taxon>Eukaryota</taxon>
        <taxon>Viridiplantae</taxon>
        <taxon>Streptophyta</taxon>
        <taxon>Embryophyta</taxon>
        <taxon>Tracheophyta</taxon>
        <taxon>Spermatophyta</taxon>
        <taxon>Magnoliopsida</taxon>
        <taxon>Liliopsida</taxon>
        <taxon>Araceae</taxon>
        <taxon>Aroideae</taxon>
        <taxon>Colocasieae</taxon>
        <taxon>Colocasia</taxon>
    </lineage>
</organism>
<evidence type="ECO:0000313" key="2">
    <source>
        <dbReference type="Proteomes" id="UP000652761"/>
    </source>
</evidence>
<reference evidence="1" key="1">
    <citation type="submission" date="2017-07" db="EMBL/GenBank/DDBJ databases">
        <title>Taro Niue Genome Assembly and Annotation.</title>
        <authorList>
            <person name="Atibalentja N."/>
            <person name="Keating K."/>
            <person name="Fields C.J."/>
        </authorList>
    </citation>
    <scope>NUCLEOTIDE SEQUENCE</scope>
    <source>
        <strain evidence="1">Niue_2</strain>
        <tissue evidence="1">Leaf</tissue>
    </source>
</reference>
<keyword evidence="2" id="KW-1185">Reference proteome</keyword>
<protein>
    <submittedName>
        <fullName evidence="1">Uncharacterized protein</fullName>
    </submittedName>
</protein>
<comment type="caution">
    <text evidence="1">The sequence shown here is derived from an EMBL/GenBank/DDBJ whole genome shotgun (WGS) entry which is preliminary data.</text>
</comment>